<evidence type="ECO:0000313" key="1">
    <source>
        <dbReference type="EMBL" id="MTH62109.1"/>
    </source>
</evidence>
<dbReference type="AlphaFoldDB" id="A0A844HSH2"/>
<dbReference type="EMBL" id="WMIG01000026">
    <property type="protein sequence ID" value="MTH62109.1"/>
    <property type="molecule type" value="Genomic_DNA"/>
</dbReference>
<comment type="caution">
    <text evidence="1">The sequence shown here is derived from an EMBL/GenBank/DDBJ whole genome shotgun (WGS) entry which is preliminary data.</text>
</comment>
<dbReference type="Proteomes" id="UP000449846">
    <property type="component" value="Unassembled WGS sequence"/>
</dbReference>
<proteinExistence type="predicted"/>
<accession>A0A844HSH2</accession>
<dbReference type="InterPro" id="IPR044000">
    <property type="entry name" value="Phage_tube_2"/>
</dbReference>
<sequence>MARAQGARAQLALGFETVYGTPPVAGNFWQMPFASSGLGAEQPLLSSELLGYGRDPLAPVLDAVTADGDVVVPIDQRFIGIWLKALFGSPTSTGSTGAYTHTYQSGGWSLPSMSIEVGNPEVPSYRMLKGVVANSINWQMARSGLVTATVNCMAQGETPAAASAAGVLGTRALNRFGAFHGGISMGGSQLANVVSGSVNYSNNLERVETIRADGLIEGCDPGQATLTGEVTVRFADTTLLTQALSGAPVVMAFSYTDGTRSLTLTAHAVYLPRPRIQLDGPGGIQATFNWQAAQAASPARMATVVLVNDMPNFQNP</sequence>
<dbReference type="OrthoDB" id="1680496at2"/>
<gene>
    <name evidence="1" type="ORF">GL300_23200</name>
</gene>
<dbReference type="Pfam" id="PF18906">
    <property type="entry name" value="Phage_tube_2"/>
    <property type="match status" value="1"/>
</dbReference>
<protein>
    <submittedName>
        <fullName evidence="1">Uncharacterized protein</fullName>
    </submittedName>
</protein>
<organism evidence="1 2">
    <name type="scientific">Paracoccus litorisediminis</name>
    <dbReference type="NCBI Taxonomy" id="2006130"/>
    <lineage>
        <taxon>Bacteria</taxon>
        <taxon>Pseudomonadati</taxon>
        <taxon>Pseudomonadota</taxon>
        <taxon>Alphaproteobacteria</taxon>
        <taxon>Rhodobacterales</taxon>
        <taxon>Paracoccaceae</taxon>
        <taxon>Paracoccus</taxon>
    </lineage>
</organism>
<evidence type="ECO:0000313" key="2">
    <source>
        <dbReference type="Proteomes" id="UP000449846"/>
    </source>
</evidence>
<keyword evidence="2" id="KW-1185">Reference proteome</keyword>
<dbReference type="RefSeq" id="WP_155042061.1">
    <property type="nucleotide sequence ID" value="NZ_WMIG01000026.1"/>
</dbReference>
<name>A0A844HSH2_9RHOB</name>
<reference evidence="1 2" key="1">
    <citation type="submission" date="2019-11" db="EMBL/GenBank/DDBJ databases">
        <authorList>
            <person name="Dong K."/>
        </authorList>
    </citation>
    <scope>NUCLEOTIDE SEQUENCE [LARGE SCALE GENOMIC DNA]</scope>
    <source>
        <strain evidence="1 2">NBRC 112902</strain>
    </source>
</reference>